<dbReference type="Pfam" id="PF00026">
    <property type="entry name" value="Asp"/>
    <property type="match status" value="1"/>
</dbReference>
<dbReference type="InterPro" id="IPR033121">
    <property type="entry name" value="PEPTIDASE_A1"/>
</dbReference>
<dbReference type="Gene3D" id="2.40.70.10">
    <property type="entry name" value="Acid Proteases"/>
    <property type="match status" value="2"/>
</dbReference>
<dbReference type="PROSITE" id="PS51767">
    <property type="entry name" value="PEPTIDASE_A1"/>
    <property type="match status" value="1"/>
</dbReference>
<accession>A0A016W7Q3</accession>
<reference evidence="5" key="1">
    <citation type="journal article" date="2015" name="Nat. Genet.">
        <title>The genome and transcriptome of the zoonotic hookworm Ancylostoma ceylanicum identify infection-specific gene families.</title>
        <authorList>
            <person name="Schwarz E.M."/>
            <person name="Hu Y."/>
            <person name="Antoshechkin I."/>
            <person name="Miller M.M."/>
            <person name="Sternberg P.W."/>
            <person name="Aroian R.V."/>
        </authorList>
    </citation>
    <scope>NUCLEOTIDE SEQUENCE</scope>
    <source>
        <strain evidence="5">HY135</strain>
    </source>
</reference>
<dbReference type="OrthoDB" id="5850982at2759"/>
<dbReference type="InterPro" id="IPR001461">
    <property type="entry name" value="Aspartic_peptidase_A1"/>
</dbReference>
<dbReference type="GO" id="GO:0006508">
    <property type="term" value="P:proteolysis"/>
    <property type="evidence" value="ECO:0007669"/>
    <property type="project" value="InterPro"/>
</dbReference>
<dbReference type="STRING" id="53326.A0A016W7Q3"/>
<keyword evidence="2" id="KW-1015">Disulfide bond</keyword>
<comment type="similarity">
    <text evidence="1">Belongs to the peptidase A1 family.</text>
</comment>
<dbReference type="CDD" id="cd05471">
    <property type="entry name" value="pepsin_like"/>
    <property type="match status" value="1"/>
</dbReference>
<sequence length="395" mass="43493">MDSSTCGFLISEPVETSLTLKGGLRIACENKNKFMPSMSSSFVKTDKRWTLRKYGGVASGVLGNDVVRVGGSDERQFIMLNCLFGMATNLTSAFEETVFDGVLGLAFTADNGSGSKPFIVEAINNGYLNQAMFTVYLKPRQFKNGVRGGVITYGSTDNSNCGSKVDYYNLSSTLFYQFKINSISMGQTKHVGDYDVMQDFSTFIMGPQPIVDQFAAIAGAKYNKDFRLYEIECSANFPSLDIAIGSSKYSINHDKLIVKRRNPDSGGTSFIILRFDTSRNIHIHADNTCILALSFFGSSATFGPQWYFGAPFIQEYCVTFDIGGKRLGFADAHHRTVNTTSFPSRSTPVVLSNTTYRTTRHPQQDSTVSKRGSMTSVYVSFTLIIFLIVTGSSCM</sequence>
<evidence type="ECO:0000256" key="2">
    <source>
        <dbReference type="PIRSR" id="PIRSR601461-2"/>
    </source>
</evidence>
<dbReference type="InterPro" id="IPR021109">
    <property type="entry name" value="Peptidase_aspartic_dom_sf"/>
</dbReference>
<dbReference type="PANTHER" id="PTHR47966">
    <property type="entry name" value="BETA-SITE APP-CLEAVING ENZYME, ISOFORM A-RELATED"/>
    <property type="match status" value="1"/>
</dbReference>
<dbReference type="SUPFAM" id="SSF50630">
    <property type="entry name" value="Acid proteases"/>
    <property type="match status" value="1"/>
</dbReference>
<keyword evidence="5" id="KW-1185">Reference proteome</keyword>
<name>A0A016W7Q3_9BILA</name>
<protein>
    <recommendedName>
        <fullName evidence="3">Peptidase A1 domain-containing protein</fullName>
    </recommendedName>
</protein>
<feature type="disulfide bond" evidence="2">
    <location>
        <begin position="233"/>
        <end position="289"/>
    </location>
</feature>
<evidence type="ECO:0000313" key="4">
    <source>
        <dbReference type="EMBL" id="EYC35611.1"/>
    </source>
</evidence>
<feature type="domain" description="Peptidase A1" evidence="3">
    <location>
        <begin position="1"/>
        <end position="330"/>
    </location>
</feature>
<dbReference type="Proteomes" id="UP000024635">
    <property type="component" value="Unassembled WGS sequence"/>
</dbReference>
<evidence type="ECO:0000256" key="1">
    <source>
        <dbReference type="ARBA" id="ARBA00007447"/>
    </source>
</evidence>
<dbReference type="GO" id="GO:0005764">
    <property type="term" value="C:lysosome"/>
    <property type="evidence" value="ECO:0007669"/>
    <property type="project" value="TreeGrafter"/>
</dbReference>
<dbReference type="PANTHER" id="PTHR47966:SF45">
    <property type="entry name" value="PEPTIDASE A1 DOMAIN-CONTAINING PROTEIN"/>
    <property type="match status" value="1"/>
</dbReference>
<proteinExistence type="inferred from homology"/>
<dbReference type="GO" id="GO:0004190">
    <property type="term" value="F:aspartic-type endopeptidase activity"/>
    <property type="evidence" value="ECO:0007669"/>
    <property type="project" value="InterPro"/>
</dbReference>
<organism evidence="4 5">
    <name type="scientific">Ancylostoma ceylanicum</name>
    <dbReference type="NCBI Taxonomy" id="53326"/>
    <lineage>
        <taxon>Eukaryota</taxon>
        <taxon>Metazoa</taxon>
        <taxon>Ecdysozoa</taxon>
        <taxon>Nematoda</taxon>
        <taxon>Chromadorea</taxon>
        <taxon>Rhabditida</taxon>
        <taxon>Rhabditina</taxon>
        <taxon>Rhabditomorpha</taxon>
        <taxon>Strongyloidea</taxon>
        <taxon>Ancylostomatidae</taxon>
        <taxon>Ancylostomatinae</taxon>
        <taxon>Ancylostoma</taxon>
    </lineage>
</organism>
<gene>
    <name evidence="4" type="primary">Acey_s1014.g3395</name>
    <name evidence="4" type="ORF">Y032_1014g3395</name>
</gene>
<evidence type="ECO:0000313" key="5">
    <source>
        <dbReference type="Proteomes" id="UP000024635"/>
    </source>
</evidence>
<dbReference type="AlphaFoldDB" id="A0A016W7Q3"/>
<comment type="caution">
    <text evidence="4">The sequence shown here is derived from an EMBL/GenBank/DDBJ whole genome shotgun (WGS) entry which is preliminary data.</text>
</comment>
<dbReference type="InterPro" id="IPR034164">
    <property type="entry name" value="Pepsin-like_dom"/>
</dbReference>
<dbReference type="EMBL" id="JARK01000614">
    <property type="protein sequence ID" value="EYC35611.1"/>
    <property type="molecule type" value="Genomic_DNA"/>
</dbReference>
<evidence type="ECO:0000259" key="3">
    <source>
        <dbReference type="PROSITE" id="PS51767"/>
    </source>
</evidence>